<name>A0A381TAA6_9ZZZZ</name>
<sequence length="130" mass="15002">MITRREMNWKIIRSLIPIIALGALYYYTQSMKIDYKKEKPVLVTTAKDLIWRFQVDASKDILFKIVQVEGEVTGMDSLLLILNHKLICAPEPNTEIKTGIGDSITVKGRCIGYDDLLDEVRMDHVFWVQN</sequence>
<reference evidence="2" key="1">
    <citation type="submission" date="2018-05" db="EMBL/GenBank/DDBJ databases">
        <authorList>
            <person name="Lanie J.A."/>
            <person name="Ng W.-L."/>
            <person name="Kazmierczak K.M."/>
            <person name="Andrzejewski T.M."/>
            <person name="Davidsen T.M."/>
            <person name="Wayne K.J."/>
            <person name="Tettelin H."/>
            <person name="Glass J.I."/>
            <person name="Rusch D."/>
            <person name="Podicherti R."/>
            <person name="Tsui H.-C.T."/>
            <person name="Winkler M.E."/>
        </authorList>
    </citation>
    <scope>NUCLEOTIDE SEQUENCE</scope>
</reference>
<protein>
    <submittedName>
        <fullName evidence="2">Uncharacterized protein</fullName>
    </submittedName>
</protein>
<gene>
    <name evidence="2" type="ORF">METZ01_LOCUS63617</name>
</gene>
<evidence type="ECO:0000256" key="1">
    <source>
        <dbReference type="SAM" id="Phobius"/>
    </source>
</evidence>
<keyword evidence="1" id="KW-0812">Transmembrane</keyword>
<organism evidence="2">
    <name type="scientific">marine metagenome</name>
    <dbReference type="NCBI Taxonomy" id="408172"/>
    <lineage>
        <taxon>unclassified sequences</taxon>
        <taxon>metagenomes</taxon>
        <taxon>ecological metagenomes</taxon>
    </lineage>
</organism>
<proteinExistence type="predicted"/>
<evidence type="ECO:0000313" key="2">
    <source>
        <dbReference type="EMBL" id="SVA10763.1"/>
    </source>
</evidence>
<accession>A0A381TAA6</accession>
<keyword evidence="1" id="KW-0472">Membrane</keyword>
<dbReference type="EMBL" id="UINC01003972">
    <property type="protein sequence ID" value="SVA10763.1"/>
    <property type="molecule type" value="Genomic_DNA"/>
</dbReference>
<feature type="transmembrane region" description="Helical" evidence="1">
    <location>
        <begin position="12"/>
        <end position="28"/>
    </location>
</feature>
<keyword evidence="1" id="KW-1133">Transmembrane helix</keyword>
<dbReference type="AlphaFoldDB" id="A0A381TAA6"/>